<dbReference type="EnsemblPlants" id="KQK02648">
    <property type="protein sequence ID" value="KQK02648"/>
    <property type="gene ID" value="BRADI_2g02834v3"/>
</dbReference>
<keyword evidence="3" id="KW-1185">Reference proteome</keyword>
<evidence type="ECO:0000313" key="3">
    <source>
        <dbReference type="Proteomes" id="UP000008810"/>
    </source>
</evidence>
<reference evidence="2" key="3">
    <citation type="submission" date="2018-08" db="UniProtKB">
        <authorList>
            <consortium name="EnsemblPlants"/>
        </authorList>
    </citation>
    <scope>IDENTIFICATION</scope>
    <source>
        <strain evidence="2">cv. Bd21</strain>
    </source>
</reference>
<name>A0A0Q3FTB0_BRADI</name>
<dbReference type="InParanoid" id="A0A0Q3FTB0"/>
<protein>
    <submittedName>
        <fullName evidence="1 2">Uncharacterized protein</fullName>
    </submittedName>
</protein>
<accession>A0A0Q3FTB0</accession>
<reference evidence="1" key="2">
    <citation type="submission" date="2017-06" db="EMBL/GenBank/DDBJ databases">
        <title>WGS assembly of Brachypodium distachyon.</title>
        <authorList>
            <consortium name="The International Brachypodium Initiative"/>
            <person name="Lucas S."/>
            <person name="Harmon-Smith M."/>
            <person name="Lail K."/>
            <person name="Tice H."/>
            <person name="Grimwood J."/>
            <person name="Bruce D."/>
            <person name="Barry K."/>
            <person name="Shu S."/>
            <person name="Lindquist E."/>
            <person name="Wang M."/>
            <person name="Pitluck S."/>
            <person name="Vogel J.P."/>
            <person name="Garvin D.F."/>
            <person name="Mockler T.C."/>
            <person name="Schmutz J."/>
            <person name="Rokhsar D."/>
            <person name="Bevan M.W."/>
        </authorList>
    </citation>
    <scope>NUCLEOTIDE SEQUENCE</scope>
    <source>
        <strain evidence="1">Bd21</strain>
    </source>
</reference>
<gene>
    <name evidence="1" type="ORF">BRADI_2g02834v3</name>
</gene>
<dbReference type="EMBL" id="CM000881">
    <property type="protein sequence ID" value="KQK02648.1"/>
    <property type="molecule type" value="Genomic_DNA"/>
</dbReference>
<proteinExistence type="predicted"/>
<dbReference type="AlphaFoldDB" id="A0A0Q3FTB0"/>
<evidence type="ECO:0000313" key="1">
    <source>
        <dbReference type="EMBL" id="KQK02648.1"/>
    </source>
</evidence>
<organism evidence="1">
    <name type="scientific">Brachypodium distachyon</name>
    <name type="common">Purple false brome</name>
    <name type="synonym">Trachynia distachya</name>
    <dbReference type="NCBI Taxonomy" id="15368"/>
    <lineage>
        <taxon>Eukaryota</taxon>
        <taxon>Viridiplantae</taxon>
        <taxon>Streptophyta</taxon>
        <taxon>Embryophyta</taxon>
        <taxon>Tracheophyta</taxon>
        <taxon>Spermatophyta</taxon>
        <taxon>Magnoliopsida</taxon>
        <taxon>Liliopsida</taxon>
        <taxon>Poales</taxon>
        <taxon>Poaceae</taxon>
        <taxon>BOP clade</taxon>
        <taxon>Pooideae</taxon>
        <taxon>Stipodae</taxon>
        <taxon>Brachypodieae</taxon>
        <taxon>Brachypodium</taxon>
    </lineage>
</organism>
<evidence type="ECO:0000313" key="2">
    <source>
        <dbReference type="EnsemblPlants" id="KQK02648"/>
    </source>
</evidence>
<dbReference type="Gramene" id="KQK02648">
    <property type="protein sequence ID" value="KQK02648"/>
    <property type="gene ID" value="BRADI_2g02834v3"/>
</dbReference>
<dbReference type="Proteomes" id="UP000008810">
    <property type="component" value="Chromosome 2"/>
</dbReference>
<reference evidence="1 2" key="1">
    <citation type="journal article" date="2010" name="Nature">
        <title>Genome sequencing and analysis of the model grass Brachypodium distachyon.</title>
        <authorList>
            <consortium name="International Brachypodium Initiative"/>
        </authorList>
    </citation>
    <scope>NUCLEOTIDE SEQUENCE [LARGE SCALE GENOMIC DNA]</scope>
    <source>
        <strain evidence="1 2">Bd21</strain>
    </source>
</reference>
<sequence length="93" mass="10388">MCLRAWFSVSTVTQSSHSLGCASGSTPITFRVTNVLKLSLAKLCFLKPVGVGENKRILKKIFKKCTYPCRDVRDENMNEFAGPHSGDVHRMKL</sequence>